<gene>
    <name evidence="2" type="ORF">EYF80_009970</name>
</gene>
<comment type="caution">
    <text evidence="2">The sequence shown here is derived from an EMBL/GenBank/DDBJ whole genome shotgun (WGS) entry which is preliminary data.</text>
</comment>
<name>A0A4Z2IRW3_9TELE</name>
<protein>
    <submittedName>
        <fullName evidence="2">Uncharacterized protein</fullName>
    </submittedName>
</protein>
<keyword evidence="3" id="KW-1185">Reference proteome</keyword>
<dbReference type="EMBL" id="SRLO01000060">
    <property type="protein sequence ID" value="TNN79933.1"/>
    <property type="molecule type" value="Genomic_DNA"/>
</dbReference>
<evidence type="ECO:0000256" key="1">
    <source>
        <dbReference type="SAM" id="MobiDB-lite"/>
    </source>
</evidence>
<feature type="compositionally biased region" description="Low complexity" evidence="1">
    <location>
        <begin position="52"/>
        <end position="62"/>
    </location>
</feature>
<evidence type="ECO:0000313" key="3">
    <source>
        <dbReference type="Proteomes" id="UP000314294"/>
    </source>
</evidence>
<reference evidence="2 3" key="1">
    <citation type="submission" date="2019-03" db="EMBL/GenBank/DDBJ databases">
        <title>First draft genome of Liparis tanakae, snailfish: a comprehensive survey of snailfish specific genes.</title>
        <authorList>
            <person name="Kim W."/>
            <person name="Song I."/>
            <person name="Jeong J.-H."/>
            <person name="Kim D."/>
            <person name="Kim S."/>
            <person name="Ryu S."/>
            <person name="Song J.Y."/>
            <person name="Lee S.K."/>
        </authorList>
    </citation>
    <scope>NUCLEOTIDE SEQUENCE [LARGE SCALE GENOMIC DNA]</scope>
    <source>
        <tissue evidence="2">Muscle</tissue>
    </source>
</reference>
<feature type="region of interest" description="Disordered" evidence="1">
    <location>
        <begin position="1"/>
        <end position="62"/>
    </location>
</feature>
<accession>A0A4Z2IRW3</accession>
<proteinExistence type="predicted"/>
<sequence>MRKVDEIEDKGEGKKKGKEEYSSGGREGFSHPSLSERRAPRRHNTHIRPLCTSPSSSVTSTS</sequence>
<feature type="compositionally biased region" description="Basic and acidic residues" evidence="1">
    <location>
        <begin position="10"/>
        <end position="21"/>
    </location>
</feature>
<evidence type="ECO:0000313" key="2">
    <source>
        <dbReference type="EMBL" id="TNN79933.1"/>
    </source>
</evidence>
<dbReference type="Proteomes" id="UP000314294">
    <property type="component" value="Unassembled WGS sequence"/>
</dbReference>
<dbReference type="AlphaFoldDB" id="A0A4Z2IRW3"/>
<organism evidence="2 3">
    <name type="scientific">Liparis tanakae</name>
    <name type="common">Tanaka's snailfish</name>
    <dbReference type="NCBI Taxonomy" id="230148"/>
    <lineage>
        <taxon>Eukaryota</taxon>
        <taxon>Metazoa</taxon>
        <taxon>Chordata</taxon>
        <taxon>Craniata</taxon>
        <taxon>Vertebrata</taxon>
        <taxon>Euteleostomi</taxon>
        <taxon>Actinopterygii</taxon>
        <taxon>Neopterygii</taxon>
        <taxon>Teleostei</taxon>
        <taxon>Neoteleostei</taxon>
        <taxon>Acanthomorphata</taxon>
        <taxon>Eupercaria</taxon>
        <taxon>Perciformes</taxon>
        <taxon>Cottioidei</taxon>
        <taxon>Cottales</taxon>
        <taxon>Liparidae</taxon>
        <taxon>Liparis</taxon>
    </lineage>
</organism>